<gene>
    <name evidence="2" type="ORF">Strvi_6902</name>
</gene>
<protein>
    <submittedName>
        <fullName evidence="2">Uncharacterized protein</fullName>
    </submittedName>
</protein>
<evidence type="ECO:0000256" key="1">
    <source>
        <dbReference type="SAM" id="MobiDB-lite"/>
    </source>
</evidence>
<keyword evidence="3" id="KW-1185">Reference proteome</keyword>
<evidence type="ECO:0000313" key="2">
    <source>
        <dbReference type="EMBL" id="AEM86278.1"/>
    </source>
</evidence>
<dbReference type="HOGENOM" id="CLU_1160609_0_0_11"/>
<evidence type="ECO:0000313" key="3">
    <source>
        <dbReference type="Proteomes" id="UP000008703"/>
    </source>
</evidence>
<feature type="compositionally biased region" description="Low complexity" evidence="1">
    <location>
        <begin position="192"/>
        <end position="204"/>
    </location>
</feature>
<feature type="compositionally biased region" description="Basic and acidic residues" evidence="1">
    <location>
        <begin position="161"/>
        <end position="171"/>
    </location>
</feature>
<feature type="region of interest" description="Disordered" evidence="1">
    <location>
        <begin position="156"/>
        <end position="239"/>
    </location>
</feature>
<feature type="region of interest" description="Disordered" evidence="1">
    <location>
        <begin position="1"/>
        <end position="45"/>
    </location>
</feature>
<proteinExistence type="predicted"/>
<dbReference type="Proteomes" id="UP000008703">
    <property type="component" value="Chromosome"/>
</dbReference>
<sequence>MILDAPLAPVRSDRNSSSREKSALTAVESDSASAGKSPALDRSATCNTSEGQATFASVLAFRASHSGNPTRSPQSLPASQPVTKATYSGCSGRWKYSRAVRSAAHFSRSVIRAAVSWRTRSASVILPPWPGGLPSPPPNMGVIFARVTDTFRNRCAAPRSRRPDAFRDVDGFRPLSASPPFPRPRVRRWHVRGSAPGAPGCAGPRRFRRPRGPPSRSPRADSRPAPPHGAARGWPLWVR</sequence>
<dbReference type="AlphaFoldDB" id="G2P0R0"/>
<accession>G2P0R0</accession>
<dbReference type="KEGG" id="svl:Strvi_6902"/>
<name>G2P0R0_STRV4</name>
<organism evidence="2 3">
    <name type="scientific">Streptomyces violaceusniger (strain Tu 4113)</name>
    <dbReference type="NCBI Taxonomy" id="653045"/>
    <lineage>
        <taxon>Bacteria</taxon>
        <taxon>Bacillati</taxon>
        <taxon>Actinomycetota</taxon>
        <taxon>Actinomycetes</taxon>
        <taxon>Kitasatosporales</taxon>
        <taxon>Streptomycetaceae</taxon>
        <taxon>Streptomyces</taxon>
        <taxon>Streptomyces violaceusniger group</taxon>
    </lineage>
</organism>
<reference evidence="2" key="1">
    <citation type="submission" date="2011-08" db="EMBL/GenBank/DDBJ databases">
        <title>Complete sequence of chromosome of Streptomyces violaceusniger Tu 4113.</title>
        <authorList>
            <consortium name="US DOE Joint Genome Institute"/>
            <person name="Lucas S."/>
            <person name="Han J."/>
            <person name="Lapidus A."/>
            <person name="Cheng J.-F."/>
            <person name="Goodwin L."/>
            <person name="Pitluck S."/>
            <person name="Peters L."/>
            <person name="Ivanova N."/>
            <person name="Daligault H."/>
            <person name="Detter J.C."/>
            <person name="Han C."/>
            <person name="Tapia R."/>
            <person name="Land M."/>
            <person name="Hauser L."/>
            <person name="Kyrpides N."/>
            <person name="Ivanova N."/>
            <person name="Pagani I."/>
            <person name="Hagen A."/>
            <person name="Katz L."/>
            <person name="Fiedler H.-P."/>
            <person name="Keasling J."/>
            <person name="Fortman J."/>
            <person name="Woyke T."/>
        </authorList>
    </citation>
    <scope>NUCLEOTIDE SEQUENCE [LARGE SCALE GENOMIC DNA]</scope>
    <source>
        <strain evidence="2">Tu 4113</strain>
    </source>
</reference>
<dbReference type="EMBL" id="CP002994">
    <property type="protein sequence ID" value="AEM86278.1"/>
    <property type="molecule type" value="Genomic_DNA"/>
</dbReference>
<feature type="compositionally biased region" description="Basic and acidic residues" evidence="1">
    <location>
        <begin position="11"/>
        <end position="22"/>
    </location>
</feature>